<dbReference type="RefSeq" id="WP_144900516.1">
    <property type="nucleotide sequence ID" value="NZ_VLKN01000009.1"/>
</dbReference>
<dbReference type="Proteomes" id="UP000315167">
    <property type="component" value="Unassembled WGS sequence"/>
</dbReference>
<evidence type="ECO:0000256" key="1">
    <source>
        <dbReference type="SAM" id="MobiDB-lite"/>
    </source>
</evidence>
<protein>
    <submittedName>
        <fullName evidence="2">Uncharacterized protein</fullName>
    </submittedName>
</protein>
<keyword evidence="3" id="KW-1185">Reference proteome</keyword>
<accession>A0A562KWS6</accession>
<gene>
    <name evidence="2" type="ORF">IP90_03033</name>
</gene>
<dbReference type="OrthoDB" id="5966759at2"/>
<organism evidence="2 3">
    <name type="scientific">Luteimonas cucumeris</name>
    <dbReference type="NCBI Taxonomy" id="985012"/>
    <lineage>
        <taxon>Bacteria</taxon>
        <taxon>Pseudomonadati</taxon>
        <taxon>Pseudomonadota</taxon>
        <taxon>Gammaproteobacteria</taxon>
        <taxon>Lysobacterales</taxon>
        <taxon>Lysobacteraceae</taxon>
        <taxon>Luteimonas</taxon>
    </lineage>
</organism>
<feature type="region of interest" description="Disordered" evidence="1">
    <location>
        <begin position="1"/>
        <end position="26"/>
    </location>
</feature>
<name>A0A562KWS6_9GAMM</name>
<evidence type="ECO:0000313" key="2">
    <source>
        <dbReference type="EMBL" id="TWH99725.1"/>
    </source>
</evidence>
<dbReference type="EMBL" id="VLKN01000009">
    <property type="protein sequence ID" value="TWH99725.1"/>
    <property type="molecule type" value="Genomic_DNA"/>
</dbReference>
<proteinExistence type="predicted"/>
<evidence type="ECO:0000313" key="3">
    <source>
        <dbReference type="Proteomes" id="UP000315167"/>
    </source>
</evidence>
<reference evidence="2 3" key="1">
    <citation type="journal article" date="2015" name="Stand. Genomic Sci.">
        <title>Genomic Encyclopedia of Bacterial and Archaeal Type Strains, Phase III: the genomes of soil and plant-associated and newly described type strains.</title>
        <authorList>
            <person name="Whitman W.B."/>
            <person name="Woyke T."/>
            <person name="Klenk H.P."/>
            <person name="Zhou Y."/>
            <person name="Lilburn T.G."/>
            <person name="Beck B.J."/>
            <person name="De Vos P."/>
            <person name="Vandamme P."/>
            <person name="Eisen J.A."/>
            <person name="Garrity G."/>
            <person name="Hugenholtz P."/>
            <person name="Kyrpides N.C."/>
        </authorList>
    </citation>
    <scope>NUCLEOTIDE SEQUENCE [LARGE SCALE GENOMIC DNA]</scope>
    <source>
        <strain evidence="2 3">CGMCC 1.10821</strain>
    </source>
</reference>
<sequence>MPGGRVNLNVGGRASSTPAEAPAGSDWVDHETHYRRAYRDAPYYSSGRGWSDYAPAYRYGYDSFGRYHGRHFEEVEPQLERDWAIGRAESRLAWVEARGAVRDIWRRIGQDKPGDHDLPGAHH</sequence>
<dbReference type="AlphaFoldDB" id="A0A562KWS6"/>
<comment type="caution">
    <text evidence="2">The sequence shown here is derived from an EMBL/GenBank/DDBJ whole genome shotgun (WGS) entry which is preliminary data.</text>
</comment>